<dbReference type="PANTHER" id="PTHR43667">
    <property type="entry name" value="CYCLOPROPANE-FATTY-ACYL-PHOSPHOLIPID SYNTHASE"/>
    <property type="match status" value="1"/>
</dbReference>
<evidence type="ECO:0000256" key="5">
    <source>
        <dbReference type="ARBA" id="ARBA00023098"/>
    </source>
</evidence>
<dbReference type="RefSeq" id="WP_041967510.1">
    <property type="nucleotide sequence ID" value="NZ_BASE01000098.1"/>
</dbReference>
<keyword evidence="2" id="KW-0489">Methyltransferase</keyword>
<keyword evidence="8" id="KW-1185">Reference proteome</keyword>
<dbReference type="Pfam" id="PF13649">
    <property type="entry name" value="Methyltransf_25"/>
    <property type="match status" value="1"/>
</dbReference>
<evidence type="ECO:0000313" key="7">
    <source>
        <dbReference type="EMBL" id="GAM15890.1"/>
    </source>
</evidence>
<dbReference type="STRING" id="1321606.SAMD00020551_4061"/>
<reference evidence="7 8" key="1">
    <citation type="submission" date="2013-06" db="EMBL/GenBank/DDBJ databases">
        <title>Whole genome shotgun sequence of Bacillus selenatarsenatis SF-1.</title>
        <authorList>
            <person name="Kuroda M."/>
            <person name="Sei K."/>
            <person name="Yamashita M."/>
            <person name="Ike M."/>
        </authorList>
    </citation>
    <scope>NUCLEOTIDE SEQUENCE [LARGE SCALE GENOMIC DNA]</scope>
    <source>
        <strain evidence="7 8">SF-1</strain>
    </source>
</reference>
<comment type="caution">
    <text evidence="7">The sequence shown here is derived from an EMBL/GenBank/DDBJ whole genome shotgun (WGS) entry which is preliminary data.</text>
</comment>
<dbReference type="InterPro" id="IPR050723">
    <property type="entry name" value="CFA/CMAS"/>
</dbReference>
<accession>A0A0A8X7J1</accession>
<dbReference type="InterPro" id="IPR041698">
    <property type="entry name" value="Methyltransf_25"/>
</dbReference>
<dbReference type="Proteomes" id="UP000031014">
    <property type="component" value="Unassembled WGS sequence"/>
</dbReference>
<keyword evidence="4" id="KW-0949">S-adenosyl-L-methionine</keyword>
<organism evidence="7 8">
    <name type="scientific">Mesobacillus selenatarsenatis (strain DSM 18680 / JCM 14380 / FERM P-15431 / SF-1)</name>
    <dbReference type="NCBI Taxonomy" id="1321606"/>
    <lineage>
        <taxon>Bacteria</taxon>
        <taxon>Bacillati</taxon>
        <taxon>Bacillota</taxon>
        <taxon>Bacilli</taxon>
        <taxon>Bacillales</taxon>
        <taxon>Bacillaceae</taxon>
        <taxon>Mesobacillus</taxon>
    </lineage>
</organism>
<evidence type="ECO:0000256" key="3">
    <source>
        <dbReference type="ARBA" id="ARBA00022679"/>
    </source>
</evidence>
<dbReference type="PANTHER" id="PTHR43667:SF1">
    <property type="entry name" value="CYCLOPROPANE-FATTY-ACYL-PHOSPHOLIPID SYNTHASE"/>
    <property type="match status" value="1"/>
</dbReference>
<name>A0A0A8X7J1_MESS1</name>
<dbReference type="CDD" id="cd02440">
    <property type="entry name" value="AdoMet_MTases"/>
    <property type="match status" value="1"/>
</dbReference>
<evidence type="ECO:0000259" key="6">
    <source>
        <dbReference type="Pfam" id="PF13649"/>
    </source>
</evidence>
<dbReference type="Gene3D" id="3.40.50.150">
    <property type="entry name" value="Vaccinia Virus protein VP39"/>
    <property type="match status" value="1"/>
</dbReference>
<proteinExistence type="inferred from homology"/>
<sequence>MIDSMAKQFEKPKGILGKLAGTIMYFENRKINKWSIQKLQVHKNDRILEIGFGPGYGIKTLMSNYRGIEVDGIDISAKMKNEAAKRNKEWIEQGKVQLTTGDVANFQPERSYNKIISVNNYPLWEKPLTSLHHLHRLLKLGGRIVLTVQPREEGSTAQTTNQLGERMKKDLLSAGFKNPEISYLQVRPILTVCVTAEKK</sequence>
<keyword evidence="3" id="KW-0808">Transferase</keyword>
<dbReference type="GO" id="GO:0006629">
    <property type="term" value="P:lipid metabolic process"/>
    <property type="evidence" value="ECO:0007669"/>
    <property type="project" value="UniProtKB-KW"/>
</dbReference>
<dbReference type="EMBL" id="BASE01000098">
    <property type="protein sequence ID" value="GAM15890.1"/>
    <property type="molecule type" value="Genomic_DNA"/>
</dbReference>
<feature type="domain" description="Methyltransferase" evidence="6">
    <location>
        <begin position="47"/>
        <end position="142"/>
    </location>
</feature>
<comment type="similarity">
    <text evidence="1">Belongs to the CFA/CMAS family.</text>
</comment>
<keyword evidence="5" id="KW-0443">Lipid metabolism</keyword>
<dbReference type="GO" id="GO:0008168">
    <property type="term" value="F:methyltransferase activity"/>
    <property type="evidence" value="ECO:0007669"/>
    <property type="project" value="UniProtKB-KW"/>
</dbReference>
<dbReference type="AlphaFoldDB" id="A0A0A8X7J1"/>
<dbReference type="InterPro" id="IPR029063">
    <property type="entry name" value="SAM-dependent_MTases_sf"/>
</dbReference>
<evidence type="ECO:0000313" key="8">
    <source>
        <dbReference type="Proteomes" id="UP000031014"/>
    </source>
</evidence>
<evidence type="ECO:0000256" key="2">
    <source>
        <dbReference type="ARBA" id="ARBA00022603"/>
    </source>
</evidence>
<dbReference type="OrthoDB" id="9772751at2"/>
<evidence type="ECO:0000256" key="1">
    <source>
        <dbReference type="ARBA" id="ARBA00010815"/>
    </source>
</evidence>
<evidence type="ECO:0000256" key="4">
    <source>
        <dbReference type="ARBA" id="ARBA00022691"/>
    </source>
</evidence>
<protein>
    <recommendedName>
        <fullName evidence="6">Methyltransferase domain-containing protein</fullName>
    </recommendedName>
</protein>
<dbReference type="GO" id="GO:0032259">
    <property type="term" value="P:methylation"/>
    <property type="evidence" value="ECO:0007669"/>
    <property type="project" value="UniProtKB-KW"/>
</dbReference>
<gene>
    <name evidence="7" type="ORF">SAMD00020551_4061</name>
</gene>
<dbReference type="SUPFAM" id="SSF53335">
    <property type="entry name" value="S-adenosyl-L-methionine-dependent methyltransferases"/>
    <property type="match status" value="1"/>
</dbReference>